<evidence type="ECO:0000313" key="6">
    <source>
        <dbReference type="EMBL" id="AUV84574.1"/>
    </source>
</evidence>
<organism evidence="6 7">
    <name type="scientific">Salinigranum rubrum</name>
    <dbReference type="NCBI Taxonomy" id="755307"/>
    <lineage>
        <taxon>Archaea</taxon>
        <taxon>Methanobacteriati</taxon>
        <taxon>Methanobacteriota</taxon>
        <taxon>Stenosarchaea group</taxon>
        <taxon>Halobacteria</taxon>
        <taxon>Halobacteriales</taxon>
        <taxon>Haloferacaceae</taxon>
        <taxon>Salinigranum</taxon>
    </lineage>
</organism>
<geneLocation type="plasmid" evidence="6">
    <name>unnamed3</name>
</geneLocation>
<evidence type="ECO:0000259" key="5">
    <source>
        <dbReference type="Pfam" id="PF13407"/>
    </source>
</evidence>
<dbReference type="Gene3D" id="3.40.50.2300">
    <property type="match status" value="2"/>
</dbReference>
<evidence type="ECO:0000256" key="2">
    <source>
        <dbReference type="ARBA" id="ARBA00007639"/>
    </source>
</evidence>
<gene>
    <name evidence="6" type="ORF">C2R22_23730</name>
</gene>
<name>A0A2I8VRU2_9EURY</name>
<dbReference type="PANTHER" id="PTHR46847">
    <property type="entry name" value="D-ALLOSE-BINDING PERIPLASMIC PROTEIN-RELATED"/>
    <property type="match status" value="1"/>
</dbReference>
<dbReference type="Proteomes" id="UP000236584">
    <property type="component" value="Plasmid unnamed3"/>
</dbReference>
<dbReference type="InterPro" id="IPR025997">
    <property type="entry name" value="SBP_2_dom"/>
</dbReference>
<evidence type="ECO:0000256" key="3">
    <source>
        <dbReference type="ARBA" id="ARBA00022729"/>
    </source>
</evidence>
<dbReference type="SUPFAM" id="SSF53822">
    <property type="entry name" value="Periplasmic binding protein-like I"/>
    <property type="match status" value="1"/>
</dbReference>
<reference evidence="6 7" key="1">
    <citation type="submission" date="2018-01" db="EMBL/GenBank/DDBJ databases">
        <title>Complete genome sequence of Salinigranum rubrum GX10T, an extremely halophilic archaeon isolated from a marine solar saltern.</title>
        <authorList>
            <person name="Han S."/>
        </authorList>
    </citation>
    <scope>NUCLEOTIDE SEQUENCE [LARGE SCALE GENOMIC DNA]</scope>
    <source>
        <strain evidence="6 7">GX10</strain>
        <plasmid evidence="7">Plasmid unnamed3</plasmid>
    </source>
</reference>
<dbReference type="PANTHER" id="PTHR46847:SF1">
    <property type="entry name" value="D-ALLOSE-BINDING PERIPLASMIC PROTEIN-RELATED"/>
    <property type="match status" value="1"/>
</dbReference>
<comment type="similarity">
    <text evidence="2">Belongs to the bacterial solute-binding protein 2 family.</text>
</comment>
<proteinExistence type="inferred from homology"/>
<sequence>MAAVYSPVRSASTSAGVSSTLSAGCGAAPFGPFPIGFPDRIVLIVPSFLWCTNRFCGGRRVRRPKGDVRTGDAVFDGCSCQDRVMHIYSRHALIQSIIINNWAEQYSLWKLNMRDNHSRRRFMRALGATGLGVGLAGCAGSGGGSNGGGSSGEGDSSGGSSGSDSSGEVLFDLDAIEPDELVGEGPFGSDASPPSSVELTDEEVKEIQEGDYSVEIVFQFKQDTWVRLQEKAIRQRCDELGIEITGVQYPDFDPEQQSNMLQTVAQKSDVDGIFSIPVDTAATKGAYRAVADAGKELVFMDNVPDGFEHPEDYTGVVAADNRAMGLIGGRMLESLVDGGKIIVLEFDVPFYVVDEREAGMKSVLEPNDDYQLETFGFTDPGNVTSLAQNALTANPDAVGVWAPWVDPPGAQAVQALEEQGMDIPLVSCDLGRRGAVLMAERSPLKGVGSQQPFAQGLAEVDMMAKGLLGKETPPYVALPSPAVARQNLLEMYEKIIREEPPEEVTKHFQ</sequence>
<evidence type="ECO:0000313" key="7">
    <source>
        <dbReference type="Proteomes" id="UP000236584"/>
    </source>
</evidence>
<comment type="subcellular location">
    <subcellularLocation>
        <location evidence="1">Cell envelope</location>
    </subcellularLocation>
</comment>
<feature type="domain" description="Periplasmic binding protein" evidence="5">
    <location>
        <begin position="216"/>
        <end position="471"/>
    </location>
</feature>
<dbReference type="EMBL" id="CP026312">
    <property type="protein sequence ID" value="AUV84574.1"/>
    <property type="molecule type" value="Genomic_DNA"/>
</dbReference>
<accession>A0A2I8VRU2</accession>
<dbReference type="KEGG" id="srub:C2R22_23730"/>
<dbReference type="GO" id="GO:0030246">
    <property type="term" value="F:carbohydrate binding"/>
    <property type="evidence" value="ECO:0007669"/>
    <property type="project" value="UniProtKB-ARBA"/>
</dbReference>
<dbReference type="InterPro" id="IPR028082">
    <property type="entry name" value="Peripla_BP_I"/>
</dbReference>
<feature type="compositionally biased region" description="Gly residues" evidence="4">
    <location>
        <begin position="144"/>
        <end position="161"/>
    </location>
</feature>
<dbReference type="AlphaFoldDB" id="A0A2I8VRU2"/>
<dbReference type="Pfam" id="PF13407">
    <property type="entry name" value="Peripla_BP_4"/>
    <property type="match status" value="1"/>
</dbReference>
<keyword evidence="3" id="KW-0732">Signal</keyword>
<evidence type="ECO:0000256" key="1">
    <source>
        <dbReference type="ARBA" id="ARBA00004196"/>
    </source>
</evidence>
<keyword evidence="7" id="KW-1185">Reference proteome</keyword>
<protein>
    <submittedName>
        <fullName evidence="6">Sugar ABC transporter substrate-binding protein</fullName>
    </submittedName>
</protein>
<keyword evidence="6" id="KW-0614">Plasmid</keyword>
<evidence type="ECO:0000256" key="4">
    <source>
        <dbReference type="SAM" id="MobiDB-lite"/>
    </source>
</evidence>
<feature type="region of interest" description="Disordered" evidence="4">
    <location>
        <begin position="144"/>
        <end position="168"/>
    </location>
</feature>